<organism evidence="1 2">
    <name type="scientific">Caerostris extrusa</name>
    <name type="common">Bark spider</name>
    <name type="synonym">Caerostris bankana</name>
    <dbReference type="NCBI Taxonomy" id="172846"/>
    <lineage>
        <taxon>Eukaryota</taxon>
        <taxon>Metazoa</taxon>
        <taxon>Ecdysozoa</taxon>
        <taxon>Arthropoda</taxon>
        <taxon>Chelicerata</taxon>
        <taxon>Arachnida</taxon>
        <taxon>Araneae</taxon>
        <taxon>Araneomorphae</taxon>
        <taxon>Entelegynae</taxon>
        <taxon>Araneoidea</taxon>
        <taxon>Araneidae</taxon>
        <taxon>Caerostris</taxon>
    </lineage>
</organism>
<gene>
    <name evidence="1" type="ORF">CEXT_598901</name>
</gene>
<keyword evidence="2" id="KW-1185">Reference proteome</keyword>
<protein>
    <submittedName>
        <fullName evidence="1">Uncharacterized protein</fullName>
    </submittedName>
</protein>
<dbReference type="AlphaFoldDB" id="A0AAV4MYU2"/>
<evidence type="ECO:0000313" key="1">
    <source>
        <dbReference type="EMBL" id="GIX77596.1"/>
    </source>
</evidence>
<reference evidence="1 2" key="1">
    <citation type="submission" date="2021-06" db="EMBL/GenBank/DDBJ databases">
        <title>Caerostris extrusa draft genome.</title>
        <authorList>
            <person name="Kono N."/>
            <person name="Arakawa K."/>
        </authorList>
    </citation>
    <scope>NUCLEOTIDE SEQUENCE [LARGE SCALE GENOMIC DNA]</scope>
</reference>
<dbReference type="EMBL" id="BPLR01002770">
    <property type="protein sequence ID" value="GIX77596.1"/>
    <property type="molecule type" value="Genomic_DNA"/>
</dbReference>
<dbReference type="Proteomes" id="UP001054945">
    <property type="component" value="Unassembled WGS sequence"/>
</dbReference>
<accession>A0AAV4MYU2</accession>
<sequence length="73" mass="8258">MKGRRKKKKKTRLGSFHLSENLGTLLSSAFTTNEMEADIWACLLRAKPRLVGFVYALLSSESHAYLHCTENSN</sequence>
<name>A0AAV4MYU2_CAEEX</name>
<evidence type="ECO:0000313" key="2">
    <source>
        <dbReference type="Proteomes" id="UP001054945"/>
    </source>
</evidence>
<proteinExistence type="predicted"/>
<comment type="caution">
    <text evidence="1">The sequence shown here is derived from an EMBL/GenBank/DDBJ whole genome shotgun (WGS) entry which is preliminary data.</text>
</comment>